<evidence type="ECO:0000256" key="2">
    <source>
        <dbReference type="ARBA" id="ARBA00022737"/>
    </source>
</evidence>
<dbReference type="PROSITE" id="PS50082">
    <property type="entry name" value="WD_REPEATS_2"/>
    <property type="match status" value="1"/>
</dbReference>
<dbReference type="InterPro" id="IPR015943">
    <property type="entry name" value="WD40/YVTN_repeat-like_dom_sf"/>
</dbReference>
<dbReference type="PANTHER" id="PTHR22889">
    <property type="entry name" value="WD REPEAT-CONTAINING PROTEIN 89"/>
    <property type="match status" value="1"/>
</dbReference>
<dbReference type="InterPro" id="IPR019775">
    <property type="entry name" value="WD40_repeat_CS"/>
</dbReference>
<dbReference type="VEuPathDB" id="ToxoDB:ETH2_1034200"/>
<evidence type="ECO:0000256" key="1">
    <source>
        <dbReference type="ARBA" id="ARBA00022574"/>
    </source>
</evidence>
<dbReference type="GeneID" id="25250879"/>
<dbReference type="SUPFAM" id="SSF50978">
    <property type="entry name" value="WD40 repeat-like"/>
    <property type="match status" value="1"/>
</dbReference>
<dbReference type="AlphaFoldDB" id="U6L420"/>
<dbReference type="InterPro" id="IPR039328">
    <property type="entry name" value="WDR89"/>
</dbReference>
<organism evidence="5 6">
    <name type="scientific">Eimeria tenella</name>
    <name type="common">Coccidian parasite</name>
    <dbReference type="NCBI Taxonomy" id="5802"/>
    <lineage>
        <taxon>Eukaryota</taxon>
        <taxon>Sar</taxon>
        <taxon>Alveolata</taxon>
        <taxon>Apicomplexa</taxon>
        <taxon>Conoidasida</taxon>
        <taxon>Coccidia</taxon>
        <taxon>Eucoccidiorida</taxon>
        <taxon>Eimeriorina</taxon>
        <taxon>Eimeriidae</taxon>
        <taxon>Eimeria</taxon>
    </lineage>
</organism>
<name>U6L420_EIMTE</name>
<dbReference type="EMBL" id="HG675762">
    <property type="protein sequence ID" value="CDJ43374.1"/>
    <property type="molecule type" value="Genomic_DNA"/>
</dbReference>
<dbReference type="SMART" id="SM00320">
    <property type="entry name" value="WD40"/>
    <property type="match status" value="3"/>
</dbReference>
<dbReference type="PANTHER" id="PTHR22889:SF0">
    <property type="entry name" value="WD REPEAT-CONTAINING PROTEIN 89"/>
    <property type="match status" value="1"/>
</dbReference>
<protein>
    <submittedName>
        <fullName evidence="5">WD domain, G-beta repeat-containing protein, putative</fullName>
    </submittedName>
</protein>
<dbReference type="InterPro" id="IPR036322">
    <property type="entry name" value="WD40_repeat_dom_sf"/>
</dbReference>
<accession>U6L420</accession>
<dbReference type="Pfam" id="PF00400">
    <property type="entry name" value="WD40"/>
    <property type="match status" value="2"/>
</dbReference>
<feature type="region of interest" description="Disordered" evidence="4">
    <location>
        <begin position="187"/>
        <end position="209"/>
    </location>
</feature>
<dbReference type="OMA" id="EDQLVCV"/>
<dbReference type="PROSITE" id="PS00678">
    <property type="entry name" value="WD_REPEATS_1"/>
    <property type="match status" value="1"/>
</dbReference>
<gene>
    <name evidence="5" type="ORF">ETH_00008385</name>
</gene>
<reference evidence="5" key="2">
    <citation type="submission" date="2013-10" db="EMBL/GenBank/DDBJ databases">
        <authorList>
            <person name="Aslett M."/>
        </authorList>
    </citation>
    <scope>NUCLEOTIDE SEQUENCE [LARGE SCALE GENOMIC DNA]</scope>
    <source>
        <strain evidence="5">Houghton</strain>
    </source>
</reference>
<keyword evidence="6" id="KW-1185">Reference proteome</keyword>
<sequence>MSAFSSFCVPEVEGCGPVRSGRGISKHLVAIESVGCLQLSSSSSSSSGEPACLQHIVGSNLSTDVCCIDSSSTLSLLDAQQLRCTYTLAKAHAAPVTCCCFLHSSSSVLLTSSQDGAVKLWDLRQQHRPPPAAAAAAAAAEATVQIAPPGSRAADLWALAVRGDDLVFAAAFKNTIKGFDLRAVCSSPTSDSPSQQQQQQQQQRPKLKQRRSKKLLWELLLHGDTVTALQFHPVQQQLLLSGGEDSLVCVADTAAASSSSSSSSSSEEGGGLVSCFSQERAVKSLSLVGPGASCVCICSAMEDVGLWQLEGLQHYAAAAAAAGAAADAAVAAHRKAEWLSIRSHPQIREGESSGYIINTFYDEDLGRLFILAGSVSGQLLLLHANLDGVEPAAVFRSQNGQGHCGVIRGAVSTAGKGTHGFGLLTCGEDGRVCAWRQRGYESQTSSSSSSRSRHAVQPY</sequence>
<proteinExistence type="predicted"/>
<dbReference type="InterPro" id="IPR001680">
    <property type="entry name" value="WD40_rpt"/>
</dbReference>
<dbReference type="VEuPathDB" id="ToxoDB:ETH_00008385"/>
<keyword evidence="2" id="KW-0677">Repeat</keyword>
<evidence type="ECO:0000256" key="4">
    <source>
        <dbReference type="SAM" id="MobiDB-lite"/>
    </source>
</evidence>
<feature type="repeat" description="WD" evidence="3">
    <location>
        <begin position="89"/>
        <end position="124"/>
    </location>
</feature>
<evidence type="ECO:0000313" key="5">
    <source>
        <dbReference type="EMBL" id="CDJ43374.1"/>
    </source>
</evidence>
<dbReference type="Proteomes" id="UP000030747">
    <property type="component" value="Unassembled WGS sequence"/>
</dbReference>
<reference evidence="5" key="1">
    <citation type="submission" date="2013-10" db="EMBL/GenBank/DDBJ databases">
        <title>Genomic analysis of the causative agents of coccidiosis in chickens.</title>
        <authorList>
            <person name="Reid A.J."/>
            <person name="Blake D."/>
            <person name="Billington K."/>
            <person name="Browne H."/>
            <person name="Dunn M."/>
            <person name="Hung S."/>
            <person name="Kawahara F."/>
            <person name="Miranda-Saavedra D."/>
            <person name="Mourier T."/>
            <person name="Nagra H."/>
            <person name="Otto T.D."/>
            <person name="Rawlings N."/>
            <person name="Sanchez A."/>
            <person name="Sanders M."/>
            <person name="Subramaniam C."/>
            <person name="Tay Y."/>
            <person name="Dear P."/>
            <person name="Doerig C."/>
            <person name="Gruber A."/>
            <person name="Parkinson J."/>
            <person name="Shirley M."/>
            <person name="Wan K.L."/>
            <person name="Berriman M."/>
            <person name="Tomley F."/>
            <person name="Pain A."/>
        </authorList>
    </citation>
    <scope>NUCLEOTIDE SEQUENCE [LARGE SCALE GENOMIC DNA]</scope>
    <source>
        <strain evidence="5">Houghton</strain>
    </source>
</reference>
<dbReference type="OrthoDB" id="25131at2759"/>
<evidence type="ECO:0000313" key="6">
    <source>
        <dbReference type="Proteomes" id="UP000030747"/>
    </source>
</evidence>
<evidence type="ECO:0000256" key="3">
    <source>
        <dbReference type="PROSITE-ProRule" id="PRU00221"/>
    </source>
</evidence>
<dbReference type="Gene3D" id="2.130.10.10">
    <property type="entry name" value="YVTN repeat-like/Quinoprotein amine dehydrogenase"/>
    <property type="match status" value="2"/>
</dbReference>
<feature type="compositionally biased region" description="Low complexity" evidence="4">
    <location>
        <begin position="192"/>
        <end position="204"/>
    </location>
</feature>
<dbReference type="RefSeq" id="XP_013234124.1">
    <property type="nucleotide sequence ID" value="XM_013378670.1"/>
</dbReference>
<keyword evidence="1 3" id="KW-0853">WD repeat</keyword>
<dbReference type="PROSITE" id="PS50294">
    <property type="entry name" value="WD_REPEATS_REGION"/>
    <property type="match status" value="1"/>
</dbReference>